<dbReference type="InterPro" id="IPR036987">
    <property type="entry name" value="SRA-YDG_sf"/>
</dbReference>
<organism evidence="4 5">
    <name type="scientific">Diaporthe australafricana</name>
    <dbReference type="NCBI Taxonomy" id="127596"/>
    <lineage>
        <taxon>Eukaryota</taxon>
        <taxon>Fungi</taxon>
        <taxon>Dikarya</taxon>
        <taxon>Ascomycota</taxon>
        <taxon>Pezizomycotina</taxon>
        <taxon>Sordariomycetes</taxon>
        <taxon>Sordariomycetidae</taxon>
        <taxon>Diaporthales</taxon>
        <taxon>Diaporthaceae</taxon>
        <taxon>Diaporthe</taxon>
    </lineage>
</organism>
<name>A0ABR3XUC8_9PEZI</name>
<feature type="domain" description="YDG" evidence="3">
    <location>
        <begin position="188"/>
        <end position="330"/>
    </location>
</feature>
<comment type="caution">
    <text evidence="4">The sequence shown here is derived from an EMBL/GenBank/DDBJ whole genome shotgun (WGS) entry which is preliminary data.</text>
</comment>
<dbReference type="SUPFAM" id="SSF88697">
    <property type="entry name" value="PUA domain-like"/>
    <property type="match status" value="1"/>
</dbReference>
<evidence type="ECO:0000256" key="1">
    <source>
        <dbReference type="ARBA" id="ARBA00023242"/>
    </source>
</evidence>
<dbReference type="PROSITE" id="PS51015">
    <property type="entry name" value="YDG"/>
    <property type="match status" value="1"/>
</dbReference>
<dbReference type="Pfam" id="PF02182">
    <property type="entry name" value="SAD_SRA"/>
    <property type="match status" value="1"/>
</dbReference>
<dbReference type="InterPro" id="IPR003105">
    <property type="entry name" value="SRA_YDG"/>
</dbReference>
<protein>
    <recommendedName>
        <fullName evidence="3">YDG domain-containing protein</fullName>
    </recommendedName>
</protein>
<dbReference type="PANTHER" id="PTHR14140">
    <property type="entry name" value="E3 UBIQUITIN-PROTEIN LIGASE UHRF-RELATED"/>
    <property type="match status" value="1"/>
</dbReference>
<keyword evidence="5" id="KW-1185">Reference proteome</keyword>
<dbReference type="SMART" id="SM00466">
    <property type="entry name" value="SRA"/>
    <property type="match status" value="1"/>
</dbReference>
<evidence type="ECO:0000259" key="3">
    <source>
        <dbReference type="PROSITE" id="PS51015"/>
    </source>
</evidence>
<evidence type="ECO:0000256" key="2">
    <source>
        <dbReference type="PROSITE-ProRule" id="PRU00358"/>
    </source>
</evidence>
<dbReference type="Proteomes" id="UP001583177">
    <property type="component" value="Unassembled WGS sequence"/>
</dbReference>
<dbReference type="InterPro" id="IPR045134">
    <property type="entry name" value="UHRF1/2-like"/>
</dbReference>
<reference evidence="4 5" key="1">
    <citation type="journal article" date="2024" name="IMA Fungus">
        <title>IMA Genome - F19 : A genome assembly and annotation guide to empower mycologists, including annotated draft genome sequences of Ceratocystis pirilliformis, Diaporthe australafricana, Fusarium ophioides, Paecilomyces lecythidis, and Sporothrix stenoceras.</title>
        <authorList>
            <person name="Aylward J."/>
            <person name="Wilson A.M."/>
            <person name="Visagie C.M."/>
            <person name="Spraker J."/>
            <person name="Barnes I."/>
            <person name="Buitendag C."/>
            <person name="Ceriani C."/>
            <person name="Del Mar Angel L."/>
            <person name="du Plessis D."/>
            <person name="Fuchs T."/>
            <person name="Gasser K."/>
            <person name="Kramer D."/>
            <person name="Li W."/>
            <person name="Munsamy K."/>
            <person name="Piso A."/>
            <person name="Price J.L."/>
            <person name="Sonnekus B."/>
            <person name="Thomas C."/>
            <person name="van der Nest A."/>
            <person name="van Dijk A."/>
            <person name="van Heerden A."/>
            <person name="van Vuuren N."/>
            <person name="Yilmaz N."/>
            <person name="Duong T.A."/>
            <person name="van der Merwe N.A."/>
            <person name="Wingfield M.J."/>
            <person name="Wingfield B.D."/>
        </authorList>
    </citation>
    <scope>NUCLEOTIDE SEQUENCE [LARGE SCALE GENOMIC DNA]</scope>
    <source>
        <strain evidence="4 5">CMW 18300</strain>
    </source>
</reference>
<evidence type="ECO:0000313" key="4">
    <source>
        <dbReference type="EMBL" id="KAL1879184.1"/>
    </source>
</evidence>
<sequence length="360" mass="41150">MPRKTANAVARVRHPDDTRMPEDVLVPPTDHRLSLRWIKIRSFELKQLVKKYETSRGAPISRDARQLLDNARNRIFPYLLFDIRMTPDVKRISKIDEPLLDIARAPMRFPRDLVASAELLYQKFESESWGAVTKTPKPSLTGSEPPVDHPIWGLDGIMHGARMVDTGKKVDYELDRRYVDEQRDAKVYGDNGLTPGDWFPLKIIARFRGAHADTIRGISGDRGRGAYCIVVSGQYDEDLDEGDMLYYSGEAADKNEDPHHVIERATNASLVQSWTLGGPMRVLRSASKGERGRHYSPQCGIRYDGLYNVIGVEERHNVKGGLYQRFKLRRRSGQESLDDIAARSPTLDQRRDYRNLRQGY</sequence>
<dbReference type="Gene3D" id="2.30.280.10">
    <property type="entry name" value="SRA-YDG"/>
    <property type="match status" value="1"/>
</dbReference>
<keyword evidence="1 2" id="KW-0539">Nucleus</keyword>
<dbReference type="PANTHER" id="PTHR14140:SF27">
    <property type="entry name" value="OS04G0289800 PROTEIN"/>
    <property type="match status" value="1"/>
</dbReference>
<evidence type="ECO:0000313" key="5">
    <source>
        <dbReference type="Proteomes" id="UP001583177"/>
    </source>
</evidence>
<dbReference type="EMBL" id="JAWRVE010000010">
    <property type="protein sequence ID" value="KAL1879184.1"/>
    <property type="molecule type" value="Genomic_DNA"/>
</dbReference>
<accession>A0ABR3XUC8</accession>
<proteinExistence type="predicted"/>
<gene>
    <name evidence="4" type="ORF">Daus18300_001763</name>
</gene>
<comment type="subcellular location">
    <subcellularLocation>
        <location evidence="2">Nucleus</location>
    </subcellularLocation>
</comment>
<dbReference type="InterPro" id="IPR015947">
    <property type="entry name" value="PUA-like_sf"/>
</dbReference>